<dbReference type="Proteomes" id="UP000053989">
    <property type="component" value="Unassembled WGS sequence"/>
</dbReference>
<accession>A0A0C3DA14</accession>
<name>A0A0C3DA14_9AGAM</name>
<proteinExistence type="predicted"/>
<dbReference type="AlphaFoldDB" id="A0A0C3DA14"/>
<protein>
    <submittedName>
        <fullName evidence="1">Uncharacterized protein</fullName>
    </submittedName>
</protein>
<evidence type="ECO:0000313" key="1">
    <source>
        <dbReference type="EMBL" id="KIM52951.1"/>
    </source>
</evidence>
<dbReference type="EMBL" id="KN822195">
    <property type="protein sequence ID" value="KIM52951.1"/>
    <property type="molecule type" value="Genomic_DNA"/>
</dbReference>
<reference evidence="1 2" key="1">
    <citation type="submission" date="2014-04" db="EMBL/GenBank/DDBJ databases">
        <authorList>
            <consortium name="DOE Joint Genome Institute"/>
            <person name="Kuo A."/>
            <person name="Kohler A."/>
            <person name="Nagy L.G."/>
            <person name="Floudas D."/>
            <person name="Copeland A."/>
            <person name="Barry K.W."/>
            <person name="Cichocki N."/>
            <person name="Veneault-Fourrey C."/>
            <person name="LaButti K."/>
            <person name="Lindquist E.A."/>
            <person name="Lipzen A."/>
            <person name="Lundell T."/>
            <person name="Morin E."/>
            <person name="Murat C."/>
            <person name="Sun H."/>
            <person name="Tunlid A."/>
            <person name="Henrissat B."/>
            <person name="Grigoriev I.V."/>
            <person name="Hibbett D.S."/>
            <person name="Martin F."/>
            <person name="Nordberg H.P."/>
            <person name="Cantor M.N."/>
            <person name="Hua S.X."/>
        </authorList>
    </citation>
    <scope>NUCLEOTIDE SEQUENCE [LARGE SCALE GENOMIC DNA]</scope>
    <source>
        <strain evidence="1 2">Foug A</strain>
    </source>
</reference>
<reference evidence="2" key="2">
    <citation type="submission" date="2015-01" db="EMBL/GenBank/DDBJ databases">
        <title>Evolutionary Origins and Diversification of the Mycorrhizal Mutualists.</title>
        <authorList>
            <consortium name="DOE Joint Genome Institute"/>
            <consortium name="Mycorrhizal Genomics Consortium"/>
            <person name="Kohler A."/>
            <person name="Kuo A."/>
            <person name="Nagy L.G."/>
            <person name="Floudas D."/>
            <person name="Copeland A."/>
            <person name="Barry K.W."/>
            <person name="Cichocki N."/>
            <person name="Veneault-Fourrey C."/>
            <person name="LaButti K."/>
            <person name="Lindquist E.A."/>
            <person name="Lipzen A."/>
            <person name="Lundell T."/>
            <person name="Morin E."/>
            <person name="Murat C."/>
            <person name="Riley R."/>
            <person name="Ohm R."/>
            <person name="Sun H."/>
            <person name="Tunlid A."/>
            <person name="Henrissat B."/>
            <person name="Grigoriev I.V."/>
            <person name="Hibbett D.S."/>
            <person name="Martin F."/>
        </authorList>
    </citation>
    <scope>NUCLEOTIDE SEQUENCE [LARGE SCALE GENOMIC DNA]</scope>
    <source>
        <strain evidence="2">Foug A</strain>
    </source>
</reference>
<organism evidence="1 2">
    <name type="scientific">Scleroderma citrinum Foug A</name>
    <dbReference type="NCBI Taxonomy" id="1036808"/>
    <lineage>
        <taxon>Eukaryota</taxon>
        <taxon>Fungi</taxon>
        <taxon>Dikarya</taxon>
        <taxon>Basidiomycota</taxon>
        <taxon>Agaricomycotina</taxon>
        <taxon>Agaricomycetes</taxon>
        <taxon>Agaricomycetidae</taxon>
        <taxon>Boletales</taxon>
        <taxon>Sclerodermatineae</taxon>
        <taxon>Sclerodermataceae</taxon>
        <taxon>Scleroderma</taxon>
    </lineage>
</organism>
<dbReference type="InParanoid" id="A0A0C3DA14"/>
<gene>
    <name evidence="1" type="ORF">SCLCIDRAFT_1223351</name>
</gene>
<evidence type="ECO:0000313" key="2">
    <source>
        <dbReference type="Proteomes" id="UP000053989"/>
    </source>
</evidence>
<keyword evidence="2" id="KW-1185">Reference proteome</keyword>
<dbReference type="HOGENOM" id="CLU_1603708_0_0_1"/>
<sequence>MYISTRLNVPRPQRIYPARTTSHFRPRNRLTPTENTRLSPFLGALAILRPKSTPAGVINATNDSATILSSIQGSMTLQPRCLSTLQRAGSGTTSVFHARFKGCRDRQSRAHKKVDRKPTNSCLNGGLLVRLARLVYREGAASSCSLLHVKPILSHTPSRATWRAGE</sequence>